<reference evidence="2 3" key="1">
    <citation type="submission" date="2017-09" db="EMBL/GenBank/DDBJ databases">
        <title>The draft genome sequences of Marinobacter sp. PWS21.</title>
        <authorList>
            <person name="Cao J."/>
        </authorList>
    </citation>
    <scope>NUCLEOTIDE SEQUENCE [LARGE SCALE GENOMIC DNA]</scope>
    <source>
        <strain evidence="2 3">PWS21</strain>
    </source>
</reference>
<dbReference type="Gene3D" id="2.40.160.60">
    <property type="entry name" value="Outer membrane protein transport protein (OMPP1/FadL/TodX)"/>
    <property type="match status" value="1"/>
</dbReference>
<sequence>MRAVPVSRLALAISLSAATTSALAAPQNFLTARSFAMGGTGVAIAHPAAANSANPAMLAADHHAWSDDFGLILPSVNARVADDEDTVDQIDDMQTTIDRIDDAINTLDTAGAQAGAADLRRQLQDFDKDTMRVDAGLGISLAIPNNTLSVGFFTQGSLRATVRGEYDDNDDALLAAIENGALNPGFADQLQSRGSILASAVAEVGLSFARTVTLQDNRSLQLGVSPKYVELRTFQYTETVSGFDDNDFDASTYETSKSGLNFDIGAAYRFGTEQQWNLGAAVRNIIPMDLDSAATRPELGEEVRTLELNPQLTVGIAHASEYHVVTAELDLTKQQAFGYEDDTQWLALGAEFDALRYAQLRIGVRQNLADNSGNKGVEESTQLTAGLGLNPFGARLDIGALVSDAEFGAALEFGVAF</sequence>
<feature type="signal peptide" evidence="1">
    <location>
        <begin position="1"/>
        <end position="24"/>
    </location>
</feature>
<protein>
    <submittedName>
        <fullName evidence="2">Conjugal transfer protein TraF</fullName>
    </submittedName>
</protein>
<dbReference type="AlphaFoldDB" id="A0A2G1UMS0"/>
<dbReference type="Proteomes" id="UP000231409">
    <property type="component" value="Unassembled WGS sequence"/>
</dbReference>
<dbReference type="RefSeq" id="WP_099613857.1">
    <property type="nucleotide sequence ID" value="NZ_KZ319369.1"/>
</dbReference>
<accession>A0A2G1UMS0</accession>
<keyword evidence="3" id="KW-1185">Reference proteome</keyword>
<dbReference type="Pfam" id="PF13729">
    <property type="entry name" value="TraF_2"/>
    <property type="match status" value="1"/>
</dbReference>
<organism evidence="2 3">
    <name type="scientific">Marinobacter profundi</name>
    <dbReference type="NCBI Taxonomy" id="2666256"/>
    <lineage>
        <taxon>Bacteria</taxon>
        <taxon>Pseudomonadati</taxon>
        <taxon>Pseudomonadota</taxon>
        <taxon>Gammaproteobacteria</taxon>
        <taxon>Pseudomonadales</taxon>
        <taxon>Marinobacteraceae</taxon>
        <taxon>Marinobacter</taxon>
    </lineage>
</organism>
<evidence type="ECO:0000313" key="2">
    <source>
        <dbReference type="EMBL" id="PHQ15753.1"/>
    </source>
</evidence>
<feature type="chain" id="PRO_5013948229" evidence="1">
    <location>
        <begin position="25"/>
        <end position="417"/>
    </location>
</feature>
<evidence type="ECO:0000313" key="3">
    <source>
        <dbReference type="Proteomes" id="UP000231409"/>
    </source>
</evidence>
<comment type="caution">
    <text evidence="2">The sequence shown here is derived from an EMBL/GenBank/DDBJ whole genome shotgun (WGS) entry which is preliminary data.</text>
</comment>
<gene>
    <name evidence="2" type="ORF">CLH61_06260</name>
</gene>
<evidence type="ECO:0000256" key="1">
    <source>
        <dbReference type="SAM" id="SignalP"/>
    </source>
</evidence>
<dbReference type="InterPro" id="IPR032811">
    <property type="entry name" value="Put_conjugal_transfer"/>
</dbReference>
<name>A0A2G1UMS0_9GAMM</name>
<dbReference type="EMBL" id="NTFH01000005">
    <property type="protein sequence ID" value="PHQ15753.1"/>
    <property type="molecule type" value="Genomic_DNA"/>
</dbReference>
<proteinExistence type="predicted"/>
<keyword evidence="1" id="KW-0732">Signal</keyword>